<name>A0A517MIR1_9BACT</name>
<gene>
    <name evidence="1" type="ORF">FF011L_35150</name>
</gene>
<dbReference type="KEGG" id="rml:FF011L_35150"/>
<proteinExistence type="predicted"/>
<reference evidence="1 2" key="1">
    <citation type="submission" date="2019-02" db="EMBL/GenBank/DDBJ databases">
        <title>Deep-cultivation of Planctomycetes and their phenomic and genomic characterization uncovers novel biology.</title>
        <authorList>
            <person name="Wiegand S."/>
            <person name="Jogler M."/>
            <person name="Boedeker C."/>
            <person name="Pinto D."/>
            <person name="Vollmers J."/>
            <person name="Rivas-Marin E."/>
            <person name="Kohn T."/>
            <person name="Peeters S.H."/>
            <person name="Heuer A."/>
            <person name="Rast P."/>
            <person name="Oberbeckmann S."/>
            <person name="Bunk B."/>
            <person name="Jeske O."/>
            <person name="Meyerdierks A."/>
            <person name="Storesund J.E."/>
            <person name="Kallscheuer N."/>
            <person name="Luecker S."/>
            <person name="Lage O.M."/>
            <person name="Pohl T."/>
            <person name="Merkel B.J."/>
            <person name="Hornburger P."/>
            <person name="Mueller R.-W."/>
            <person name="Bruemmer F."/>
            <person name="Labrenz M."/>
            <person name="Spormann A.M."/>
            <person name="Op den Camp H."/>
            <person name="Overmann J."/>
            <person name="Amann R."/>
            <person name="Jetten M.S.M."/>
            <person name="Mascher T."/>
            <person name="Medema M.H."/>
            <person name="Devos D.P."/>
            <person name="Kaster A.-K."/>
            <person name="Ovreas L."/>
            <person name="Rohde M."/>
            <person name="Galperin M.Y."/>
            <person name="Jogler C."/>
        </authorList>
    </citation>
    <scope>NUCLEOTIDE SEQUENCE [LARGE SCALE GENOMIC DNA]</scope>
    <source>
        <strain evidence="1 2">FF011L</strain>
    </source>
</reference>
<dbReference type="AlphaFoldDB" id="A0A517MIR1"/>
<dbReference type="EMBL" id="CP036262">
    <property type="protein sequence ID" value="QDS94734.1"/>
    <property type="molecule type" value="Genomic_DNA"/>
</dbReference>
<dbReference type="Proteomes" id="UP000320672">
    <property type="component" value="Chromosome"/>
</dbReference>
<sequence>MLRAAREQSSSVDIPEKLNEGLQTLQEALQYARDLGIDPWEFAVSMSRLEQLRFNPSDLRWLTLKGLAQHAREVTVEGDDGRQFRPTGNLTFCECTCVVLTDFGASLVGSHLAKQSSLSGVIAAPDTNLRLTAKNNPEWKSQSRRLTFNGLEVKRFKWPASNQEAVLCAFQEEDWPERIDDPLRPHPDQDSKRRLADTIKCLNRKQVNNLIHFRGDGTGEGVIWEPRNNDRIGQKL</sequence>
<organism evidence="1 2">
    <name type="scientific">Roseimaritima multifibrata</name>
    <dbReference type="NCBI Taxonomy" id="1930274"/>
    <lineage>
        <taxon>Bacteria</taxon>
        <taxon>Pseudomonadati</taxon>
        <taxon>Planctomycetota</taxon>
        <taxon>Planctomycetia</taxon>
        <taxon>Pirellulales</taxon>
        <taxon>Pirellulaceae</taxon>
        <taxon>Roseimaritima</taxon>
    </lineage>
</organism>
<accession>A0A517MIR1</accession>
<keyword evidence="2" id="KW-1185">Reference proteome</keyword>
<evidence type="ECO:0000313" key="1">
    <source>
        <dbReference type="EMBL" id="QDS94734.1"/>
    </source>
</evidence>
<protein>
    <submittedName>
        <fullName evidence="1">Uncharacterized protein</fullName>
    </submittedName>
</protein>
<evidence type="ECO:0000313" key="2">
    <source>
        <dbReference type="Proteomes" id="UP000320672"/>
    </source>
</evidence>